<evidence type="ECO:0000256" key="6">
    <source>
        <dbReference type="SAM" id="Phobius"/>
    </source>
</evidence>
<feature type="domain" description="G-protein coupled receptors family 2 profile 2" evidence="7">
    <location>
        <begin position="753"/>
        <end position="1071"/>
    </location>
</feature>
<dbReference type="OrthoDB" id="6134459at2759"/>
<dbReference type="CDD" id="cd15039">
    <property type="entry name" value="7tmB3_Methuselah-like"/>
    <property type="match status" value="1"/>
</dbReference>
<evidence type="ECO:0000313" key="9">
    <source>
        <dbReference type="Proteomes" id="UP000242188"/>
    </source>
</evidence>
<comment type="subcellular location">
    <subcellularLocation>
        <location evidence="1">Membrane</location>
        <topology evidence="1">Multi-pass membrane protein</topology>
    </subcellularLocation>
</comment>
<feature type="transmembrane region" description="Helical" evidence="6">
    <location>
        <begin position="755"/>
        <end position="778"/>
    </location>
</feature>
<feature type="transmembrane region" description="Helical" evidence="6">
    <location>
        <begin position="1043"/>
        <end position="1069"/>
    </location>
</feature>
<reference evidence="8 9" key="1">
    <citation type="journal article" date="2017" name="Nat. Ecol. Evol.">
        <title>Scallop genome provides insights into evolution of bilaterian karyotype and development.</title>
        <authorList>
            <person name="Wang S."/>
            <person name="Zhang J."/>
            <person name="Jiao W."/>
            <person name="Li J."/>
            <person name="Xun X."/>
            <person name="Sun Y."/>
            <person name="Guo X."/>
            <person name="Huan P."/>
            <person name="Dong B."/>
            <person name="Zhang L."/>
            <person name="Hu X."/>
            <person name="Sun X."/>
            <person name="Wang J."/>
            <person name="Zhao C."/>
            <person name="Wang Y."/>
            <person name="Wang D."/>
            <person name="Huang X."/>
            <person name="Wang R."/>
            <person name="Lv J."/>
            <person name="Li Y."/>
            <person name="Zhang Z."/>
            <person name="Liu B."/>
            <person name="Lu W."/>
            <person name="Hui Y."/>
            <person name="Liang J."/>
            <person name="Zhou Z."/>
            <person name="Hou R."/>
            <person name="Li X."/>
            <person name="Liu Y."/>
            <person name="Li H."/>
            <person name="Ning X."/>
            <person name="Lin Y."/>
            <person name="Zhao L."/>
            <person name="Xing Q."/>
            <person name="Dou J."/>
            <person name="Li Y."/>
            <person name="Mao J."/>
            <person name="Guo H."/>
            <person name="Dou H."/>
            <person name="Li T."/>
            <person name="Mu C."/>
            <person name="Jiang W."/>
            <person name="Fu Q."/>
            <person name="Fu X."/>
            <person name="Miao Y."/>
            <person name="Liu J."/>
            <person name="Yu Q."/>
            <person name="Li R."/>
            <person name="Liao H."/>
            <person name="Li X."/>
            <person name="Kong Y."/>
            <person name="Jiang Z."/>
            <person name="Chourrout D."/>
            <person name="Li R."/>
            <person name="Bao Z."/>
        </authorList>
    </citation>
    <scope>NUCLEOTIDE SEQUENCE [LARGE SCALE GENOMIC DNA]</scope>
    <source>
        <strain evidence="8 9">PY_sf001</strain>
    </source>
</reference>
<protein>
    <submittedName>
        <fullName evidence="8">G-protein coupled receptor Mth2</fullName>
    </submittedName>
</protein>
<feature type="transmembrane region" description="Helical" evidence="6">
    <location>
        <begin position="960"/>
        <end position="986"/>
    </location>
</feature>
<dbReference type="Pfam" id="PF00002">
    <property type="entry name" value="7tm_2"/>
    <property type="match status" value="2"/>
</dbReference>
<evidence type="ECO:0000259" key="7">
    <source>
        <dbReference type="PROSITE" id="PS50261"/>
    </source>
</evidence>
<keyword evidence="2 6" id="KW-0812">Transmembrane</keyword>
<evidence type="ECO:0000256" key="1">
    <source>
        <dbReference type="ARBA" id="ARBA00004141"/>
    </source>
</evidence>
<evidence type="ECO:0000256" key="4">
    <source>
        <dbReference type="ARBA" id="ARBA00023136"/>
    </source>
</evidence>
<feature type="transmembrane region" description="Helical" evidence="6">
    <location>
        <begin position="9"/>
        <end position="30"/>
    </location>
</feature>
<dbReference type="PANTHER" id="PTHR45902">
    <property type="entry name" value="LATROPHILIN RECEPTOR-LIKE PROTEIN A"/>
    <property type="match status" value="1"/>
</dbReference>
<keyword evidence="9" id="KW-1185">Reference proteome</keyword>
<keyword evidence="4 6" id="KW-0472">Membrane</keyword>
<feature type="region of interest" description="Disordered" evidence="5">
    <location>
        <begin position="480"/>
        <end position="520"/>
    </location>
</feature>
<dbReference type="InterPro" id="IPR053231">
    <property type="entry name" value="GPCR_LN-TM7"/>
</dbReference>
<dbReference type="GO" id="GO:0004930">
    <property type="term" value="F:G protein-coupled receptor activity"/>
    <property type="evidence" value="ECO:0007669"/>
    <property type="project" value="InterPro"/>
</dbReference>
<feature type="transmembrane region" description="Helical" evidence="6">
    <location>
        <begin position="790"/>
        <end position="809"/>
    </location>
</feature>
<dbReference type="Gene3D" id="1.20.1070.10">
    <property type="entry name" value="Rhodopsin 7-helix transmembrane proteins"/>
    <property type="match status" value="1"/>
</dbReference>
<dbReference type="PROSITE" id="PS50261">
    <property type="entry name" value="G_PROTEIN_RECEP_F2_4"/>
    <property type="match status" value="1"/>
</dbReference>
<evidence type="ECO:0000313" key="8">
    <source>
        <dbReference type="EMBL" id="OWF56042.1"/>
    </source>
</evidence>
<name>A0A210R4V0_MIZYE</name>
<dbReference type="EMBL" id="NEDP02000370">
    <property type="protein sequence ID" value="OWF56042.1"/>
    <property type="molecule type" value="Genomic_DNA"/>
</dbReference>
<dbReference type="InterPro" id="IPR017981">
    <property type="entry name" value="GPCR_2-like_7TM"/>
</dbReference>
<keyword evidence="8" id="KW-0675">Receptor</keyword>
<dbReference type="PANTHER" id="PTHR45902:SF1">
    <property type="entry name" value="LATROPHILIN RECEPTOR-LIKE PROTEIN A"/>
    <property type="match status" value="1"/>
</dbReference>
<dbReference type="InterPro" id="IPR000832">
    <property type="entry name" value="GPCR_2_secretin-like"/>
</dbReference>
<dbReference type="AlphaFoldDB" id="A0A210R4V0"/>
<dbReference type="Proteomes" id="UP000242188">
    <property type="component" value="Unassembled WGS sequence"/>
</dbReference>
<evidence type="ECO:0000256" key="5">
    <source>
        <dbReference type="SAM" id="MobiDB-lite"/>
    </source>
</evidence>
<evidence type="ECO:0000256" key="2">
    <source>
        <dbReference type="ARBA" id="ARBA00022692"/>
    </source>
</evidence>
<sequence length="1106" mass="124635">MIYDLNDMFLFKMYFVVSNLILVCYCLPLSGDPFRSVESTFEPNVETKPVNNADFSGPNHGPLKVTLFHTSTAPNSHLSRETSEGPILNRQSESPPGTLLGLFYADRKKEISTPQIFENIFENSNLEKSQTFLTTSPFPDFAAEETPNPAELISNIPEVSAIYQRHGHCRSTKPFTRAIFVVDRCPWSAMDPWLMDRCHHSEEIPYRHPDCVIEIDHIPVQDAEGIVYRNIYCAICHGAKNASTWSTEIITDTITRMDTDESKNILLLSNEPNTSPNCSKNYFPAQMNKILFCSTTKTEEFGHSHRGRSSFGEDHHTKASVFPLSFQVIMNFGFNGKGHIFFSATPQIETSPTVHKCAENEIYVQNVEKCRKIVCASGHKLVNSKCQATTDTSDGESSSLDNLDSLNHDEEASQITLRLNVTEQDLLVLRQEDSDKSIVAEFCTMLNISSDRIKNFTIEYQNGTVSGKTLEVHPFVTPKPIRKNKARPLDPNEEPTISNDGSAHDNGDSQLDTNGERTESYGVDLDSKKMPYNTLQETYTVIIKFIIFPARKKSSKDVPTSLVIDTMKSMIYRKSFSFSLNGTSFNVDDVDNFDPLILDSWCTKGRINYYWGDDFELTSRHSNETGQMRSAIYVNSTNTFYDQKQFDLYVMLTTTLGDVSNVNKSSYVFVCDMPRIVDKECGRIEIVDSEYSRFPENNSILYSGELMSMNNYEYVNDTSDSLRLCAPKEYVSGHNNLLVQSCGVHFYQVILAENYLSFTLGIVSLVAMVSVLVTYYLFDSLRNLPGLNTINLTVSLFLGELLFLLSGLVVKHGIDWLCKAIAVSLHYLFLASFFWMNVMAYDLYRTFGHKCILTRVREKKNFFRRYFIYAWGSPALIVCACAFIDFSNLLEGVRIGYGSYVEKNTDNILAGNVLSTPSTNRSGEHNDSDPIISPNSPSNSFTEANLGCWIMEPVATLATFGLPMIIILGANAIMFIKTIICIRDVAKLAKHKTRRSSLNQAVGKSDVVLYVRMSTVMGFTWIIGLASSIISAFADGPTDTMCIVLHTIGILFIVFNCSQGVFIFGAFVFNQRVLGLYKSKIKTWRETDRRKTYFRSTSTLSSSVKY</sequence>
<feature type="transmembrane region" description="Helical" evidence="6">
    <location>
        <begin position="865"/>
        <end position="886"/>
    </location>
</feature>
<comment type="caution">
    <text evidence="8">The sequence shown here is derived from an EMBL/GenBank/DDBJ whole genome shotgun (WGS) entry which is preliminary data.</text>
</comment>
<proteinExistence type="predicted"/>
<keyword evidence="3 6" id="KW-1133">Transmembrane helix</keyword>
<feature type="transmembrane region" description="Helical" evidence="6">
    <location>
        <begin position="1007"/>
        <end position="1031"/>
    </location>
</feature>
<organism evidence="8 9">
    <name type="scientific">Mizuhopecten yessoensis</name>
    <name type="common">Japanese scallop</name>
    <name type="synonym">Patinopecten yessoensis</name>
    <dbReference type="NCBI Taxonomy" id="6573"/>
    <lineage>
        <taxon>Eukaryota</taxon>
        <taxon>Metazoa</taxon>
        <taxon>Spiralia</taxon>
        <taxon>Lophotrochozoa</taxon>
        <taxon>Mollusca</taxon>
        <taxon>Bivalvia</taxon>
        <taxon>Autobranchia</taxon>
        <taxon>Pteriomorphia</taxon>
        <taxon>Pectinida</taxon>
        <taxon>Pectinoidea</taxon>
        <taxon>Pectinidae</taxon>
        <taxon>Mizuhopecten</taxon>
    </lineage>
</organism>
<dbReference type="GO" id="GO:0016020">
    <property type="term" value="C:membrane"/>
    <property type="evidence" value="ECO:0007669"/>
    <property type="project" value="UniProtKB-SubCell"/>
</dbReference>
<evidence type="ECO:0000256" key="3">
    <source>
        <dbReference type="ARBA" id="ARBA00022989"/>
    </source>
</evidence>
<feature type="transmembrane region" description="Helical" evidence="6">
    <location>
        <begin position="821"/>
        <end position="844"/>
    </location>
</feature>
<accession>A0A210R4V0</accession>
<gene>
    <name evidence="8" type="ORF">KP79_PYT20969</name>
</gene>
<dbReference type="GO" id="GO:0007166">
    <property type="term" value="P:cell surface receptor signaling pathway"/>
    <property type="evidence" value="ECO:0007669"/>
    <property type="project" value="InterPro"/>
</dbReference>